<dbReference type="GO" id="GO:0016491">
    <property type="term" value="F:oxidoreductase activity"/>
    <property type="evidence" value="ECO:0007669"/>
    <property type="project" value="UniProtKB-KW"/>
</dbReference>
<dbReference type="GO" id="GO:0000166">
    <property type="term" value="F:nucleotide binding"/>
    <property type="evidence" value="ECO:0007669"/>
    <property type="project" value="InterPro"/>
</dbReference>
<organism evidence="4 5">
    <name type="scientific">Acetomicrobium mobile (strain ATCC BAA-54 / DSM 13181 / JCM 12221 / NGA)</name>
    <name type="common">Anaerobaculum mobile</name>
    <dbReference type="NCBI Taxonomy" id="891968"/>
    <lineage>
        <taxon>Bacteria</taxon>
        <taxon>Thermotogati</taxon>
        <taxon>Synergistota</taxon>
        <taxon>Synergistia</taxon>
        <taxon>Synergistales</taxon>
        <taxon>Acetomicrobiaceae</taxon>
        <taxon>Acetomicrobium</taxon>
    </lineage>
</organism>
<keyword evidence="1" id="KW-0560">Oxidoreductase</keyword>
<dbReference type="PANTHER" id="PTHR43818:SF11">
    <property type="entry name" value="BCDNA.GH03377"/>
    <property type="match status" value="1"/>
</dbReference>
<evidence type="ECO:0000313" key="5">
    <source>
        <dbReference type="Proteomes" id="UP000006061"/>
    </source>
</evidence>
<protein>
    <submittedName>
        <fullName evidence="4">Putative dehydrogenase</fullName>
    </submittedName>
</protein>
<dbReference type="eggNOG" id="COG0673">
    <property type="taxonomic scope" value="Bacteria"/>
</dbReference>
<dbReference type="Proteomes" id="UP000006061">
    <property type="component" value="Chromosome"/>
</dbReference>
<evidence type="ECO:0000259" key="2">
    <source>
        <dbReference type="Pfam" id="PF01408"/>
    </source>
</evidence>
<dbReference type="SUPFAM" id="SSF55347">
    <property type="entry name" value="Glyceraldehyde-3-phosphate dehydrogenase-like, C-terminal domain"/>
    <property type="match status" value="1"/>
</dbReference>
<dbReference type="PATRIC" id="fig|891968.3.peg.1280"/>
<evidence type="ECO:0000256" key="1">
    <source>
        <dbReference type="ARBA" id="ARBA00023002"/>
    </source>
</evidence>
<proteinExistence type="predicted"/>
<dbReference type="InterPro" id="IPR004104">
    <property type="entry name" value="Gfo/Idh/MocA-like_OxRdtase_C"/>
</dbReference>
<dbReference type="InterPro" id="IPR000683">
    <property type="entry name" value="Gfo/Idh/MocA-like_OxRdtase_N"/>
</dbReference>
<dbReference type="Pfam" id="PF02894">
    <property type="entry name" value="GFO_IDH_MocA_C"/>
    <property type="match status" value="1"/>
</dbReference>
<dbReference type="HOGENOM" id="CLU_023194_5_0_0"/>
<dbReference type="Gene3D" id="3.30.360.10">
    <property type="entry name" value="Dihydrodipicolinate Reductase, domain 2"/>
    <property type="match status" value="1"/>
</dbReference>
<evidence type="ECO:0000259" key="3">
    <source>
        <dbReference type="Pfam" id="PF02894"/>
    </source>
</evidence>
<dbReference type="AlphaFoldDB" id="I4BX87"/>
<dbReference type="Pfam" id="PF01408">
    <property type="entry name" value="GFO_IDH_MocA"/>
    <property type="match status" value="1"/>
</dbReference>
<dbReference type="PROSITE" id="PS51257">
    <property type="entry name" value="PROKAR_LIPOPROTEIN"/>
    <property type="match status" value="1"/>
</dbReference>
<gene>
    <name evidence="4" type="ordered locus">Anamo_1282</name>
</gene>
<dbReference type="InterPro" id="IPR050463">
    <property type="entry name" value="Gfo/Idh/MocA_oxidrdct_glycsds"/>
</dbReference>
<accession>I4BX87</accession>
<dbReference type="KEGG" id="amo:Anamo_1282"/>
<dbReference type="InterPro" id="IPR036291">
    <property type="entry name" value="NAD(P)-bd_dom_sf"/>
</dbReference>
<keyword evidence="5" id="KW-1185">Reference proteome</keyword>
<sequence length="395" mass="43561">MKSLPGPVTVGIAGSGYACCLHCKGYERVGKIPVRLKTVCDVDEAKATETANKFSIEQTCKDYREMLEDEEIDVIDICTPPFLHVPIIKDALQANKHVICEKPLTGYFGRPADPQPIGKKVPKALMYERVLEEIEELKAVVEGSDRLFMYAENYVYAPTLQKAAKIIQEKKSKLLFMKGEESLSGSSSSVAGRWDKTGGGSLIRVGIHPLAGILWLKSVEAKARNEDIAVKKVSCDAGRATDVLSDVERGYIKARPYDVEDVATLTVTFSDGTKALIIASDTVLGGTVNYVELYAHDASLLCRITPPGNMDTYFLDEKGLENVEIAEMLPTYIGWQHVFVSDEVLRGYVGEMQDFVECVAYGRRPLCGFDLAYETVKVIYAAYRSAEEGRAIEIA</sequence>
<dbReference type="PANTHER" id="PTHR43818">
    <property type="entry name" value="BCDNA.GH03377"/>
    <property type="match status" value="1"/>
</dbReference>
<feature type="domain" description="Gfo/Idh/MocA-like oxidoreductase C-terminal" evidence="3">
    <location>
        <begin position="193"/>
        <end position="393"/>
    </location>
</feature>
<evidence type="ECO:0000313" key="4">
    <source>
        <dbReference type="EMBL" id="AFM21894.1"/>
    </source>
</evidence>
<dbReference type="EMBL" id="CP003198">
    <property type="protein sequence ID" value="AFM21894.1"/>
    <property type="molecule type" value="Genomic_DNA"/>
</dbReference>
<feature type="domain" description="Gfo/Idh/MocA-like oxidoreductase N-terminal" evidence="2">
    <location>
        <begin position="9"/>
        <end position="105"/>
    </location>
</feature>
<reference evidence="5" key="1">
    <citation type="journal article" date="2013" name="Stand. Genomic Sci.">
        <title>Complete genome sequence of the moderate thermophile Anaerobaculum mobile type strain (NGA(T)).</title>
        <authorList>
            <person name="Mavromatis K."/>
            <person name="Stackebrandt E."/>
            <person name="Held B."/>
            <person name="Lapidus A."/>
            <person name="Nolan M."/>
            <person name="Lucas S."/>
            <person name="Hammon N."/>
            <person name="Deshpande S."/>
            <person name="Cheng J.F."/>
            <person name="Tapia R."/>
            <person name="Goodwin L.A."/>
            <person name="Pitluck S."/>
            <person name="Liolios K."/>
            <person name="Pagani I."/>
            <person name="Ivanova N."/>
            <person name="Mikhailova N."/>
            <person name="Huntemann M."/>
            <person name="Pati A."/>
            <person name="Chen A."/>
            <person name="Palaniappan K."/>
            <person name="Land M."/>
            <person name="Rohde M."/>
            <person name="Spring S."/>
            <person name="Goker M."/>
            <person name="Woyke T."/>
            <person name="Detter J.C."/>
            <person name="Bristow J."/>
            <person name="Eisen J.A."/>
            <person name="Markowitz V."/>
            <person name="Hugenholtz P."/>
            <person name="Klenk H.P."/>
            <person name="Kyrpides N.C."/>
        </authorList>
    </citation>
    <scope>NUCLEOTIDE SEQUENCE</scope>
    <source>
        <strain evidence="5">ATCC BAA-54 / DSM 13181 / NGA</strain>
    </source>
</reference>
<dbReference type="SUPFAM" id="SSF51735">
    <property type="entry name" value="NAD(P)-binding Rossmann-fold domains"/>
    <property type="match status" value="1"/>
</dbReference>
<dbReference type="Gene3D" id="3.40.50.720">
    <property type="entry name" value="NAD(P)-binding Rossmann-like Domain"/>
    <property type="match status" value="1"/>
</dbReference>
<dbReference type="STRING" id="891968.Anamo_1282"/>
<name>I4BX87_ACEMN</name>